<dbReference type="EMBL" id="VCYI01000017">
    <property type="protein sequence ID" value="MDN7013635.1"/>
    <property type="molecule type" value="Genomic_DNA"/>
</dbReference>
<proteinExistence type="predicted"/>
<evidence type="ECO:0000259" key="1">
    <source>
        <dbReference type="Pfam" id="PF01882"/>
    </source>
</evidence>
<organism evidence="2 3">
    <name type="scientific">Methanoculleus methanifontis</name>
    <dbReference type="NCBI Taxonomy" id="2584086"/>
    <lineage>
        <taxon>Archaea</taxon>
        <taxon>Methanobacteriati</taxon>
        <taxon>Methanobacteriota</taxon>
        <taxon>Stenosarchaea group</taxon>
        <taxon>Methanomicrobia</taxon>
        <taxon>Methanomicrobiales</taxon>
        <taxon>Methanomicrobiaceae</taxon>
        <taxon>Methanoculleus</taxon>
    </lineage>
</organism>
<reference evidence="2" key="1">
    <citation type="submission" date="2019-05" db="EMBL/GenBank/DDBJ databases">
        <title>Isolation and characterization of methanogens from the cold seep sediment at Four-Way Closure Ridge.</title>
        <authorList>
            <person name="You Y.-T."/>
            <person name="Chen S.-C."/>
            <person name="Zhang W.-L."/>
            <person name="Lai M.-C."/>
        </authorList>
    </citation>
    <scope>NUCLEOTIDE SEQUENCE</scope>
    <source>
        <strain evidence="2">FWC-SCC3</strain>
    </source>
</reference>
<comment type="caution">
    <text evidence="2">The sequence shown here is derived from an EMBL/GenBank/DDBJ whole genome shotgun (WGS) entry which is preliminary data.</text>
</comment>
<sequence length="405" mass="42010">MIRPTRMSGGVAALALALTVTALLLANPAAALAAGSLALFLLWRGWRFEQDLAAAAASLTVAREVDRTILRQGTTATVRVRADLAVPAGMEIRVRDLPPAVATGDAPRSPPGKAAAYTLRFMAPGETAFGGVVITASDAFFSRNLVCRRFDAPQIRVFPAGTAENGKGTGAGSGDAEVDRRAALAGQGIRGFRPYLPGDDPGRIDWKVTARHDAYYVREPAGLEGGSPLIAVDLPARAGDPETFARFSMAVSGAVEGAINARDGCSLLVVAGGEVVRFLPRTQDIREAFSALGGLAPLEPRAPLYRAPGPAVLAARARVAGRGERLGTILAAFAKESPAPFAAAVRAALGRADAAEVRVFSLLPAGDKSHLLQIVHEAKVRGMRVVLRAPDGAGALPGIDAVEVL</sequence>
<gene>
    <name evidence="2" type="ORF">FGW20_11445</name>
</gene>
<dbReference type="Proteomes" id="UP001168423">
    <property type="component" value="Unassembled WGS sequence"/>
</dbReference>
<dbReference type="InterPro" id="IPR002881">
    <property type="entry name" value="DUF58"/>
</dbReference>
<dbReference type="RefSeq" id="WP_301678234.1">
    <property type="nucleotide sequence ID" value="NZ_VCYI01000017.1"/>
</dbReference>
<evidence type="ECO:0000313" key="3">
    <source>
        <dbReference type="Proteomes" id="UP001168423"/>
    </source>
</evidence>
<name>A0ABT8M4Z0_9EURY</name>
<dbReference type="Pfam" id="PF01882">
    <property type="entry name" value="DUF58"/>
    <property type="match status" value="1"/>
</dbReference>
<feature type="domain" description="DUF58" evidence="1">
    <location>
        <begin position="192"/>
        <end position="297"/>
    </location>
</feature>
<protein>
    <submittedName>
        <fullName evidence="2">DUF58 domain-containing protein</fullName>
    </submittedName>
</protein>
<accession>A0ABT8M4Z0</accession>
<keyword evidence="3" id="KW-1185">Reference proteome</keyword>
<evidence type="ECO:0000313" key="2">
    <source>
        <dbReference type="EMBL" id="MDN7013635.1"/>
    </source>
</evidence>